<dbReference type="PANTHER" id="PTHR11595">
    <property type="entry name" value="EF-HAND AND COILED-COIL DOMAIN-CONTAINING FAMILY MEMBER"/>
    <property type="match status" value="1"/>
</dbReference>
<dbReference type="Gene3D" id="3.30.70.60">
    <property type="match status" value="1"/>
</dbReference>
<dbReference type="InterPro" id="IPR014717">
    <property type="entry name" value="Transl_elong_EF1B/ribsomal_bS6"/>
</dbReference>
<dbReference type="GO" id="GO:0005085">
    <property type="term" value="F:guanyl-nucleotide exchange factor activity"/>
    <property type="evidence" value="ECO:0007669"/>
    <property type="project" value="TreeGrafter"/>
</dbReference>
<dbReference type="GO" id="GO:0003746">
    <property type="term" value="F:translation elongation factor activity"/>
    <property type="evidence" value="ECO:0007669"/>
    <property type="project" value="UniProtKB-KW"/>
</dbReference>
<dbReference type="SMART" id="SM01182">
    <property type="entry name" value="EF-1_beta_acid"/>
    <property type="match status" value="1"/>
</dbReference>
<dbReference type="InterPro" id="IPR036219">
    <property type="entry name" value="eEF-1beta-like_sf"/>
</dbReference>
<dbReference type="PROSITE" id="PS00825">
    <property type="entry name" value="EF1BD_2"/>
    <property type="match status" value="1"/>
</dbReference>
<protein>
    <recommendedName>
        <fullName evidence="9">Elongation factor 1-beta</fullName>
    </recommendedName>
</protein>
<dbReference type="GO" id="GO:0005853">
    <property type="term" value="C:eukaryotic translation elongation factor 1 complex"/>
    <property type="evidence" value="ECO:0007669"/>
    <property type="project" value="InterPro"/>
</dbReference>
<dbReference type="FunFam" id="3.30.70.60:FF:000001">
    <property type="entry name" value="Elongation factor 1-beta 1 like"/>
    <property type="match status" value="1"/>
</dbReference>
<keyword evidence="8" id="KW-1185">Reference proteome</keyword>
<evidence type="ECO:0000259" key="5">
    <source>
        <dbReference type="SMART" id="SM00888"/>
    </source>
</evidence>
<dbReference type="eggNOG" id="KOG1668">
    <property type="taxonomic scope" value="Eukaryota"/>
</dbReference>
<evidence type="ECO:0000313" key="8">
    <source>
        <dbReference type="Proteomes" id="UP000030693"/>
    </source>
</evidence>
<dbReference type="AlphaFoldDB" id="A0A058Z1G4"/>
<dbReference type="InterPro" id="IPR018940">
    <property type="entry name" value="EF-1_beta_acid_region_euk"/>
</dbReference>
<evidence type="ECO:0000256" key="4">
    <source>
        <dbReference type="RuleBase" id="RU003791"/>
    </source>
</evidence>
<dbReference type="Pfam" id="PF10587">
    <property type="entry name" value="EF-1_beta_acid"/>
    <property type="match status" value="1"/>
</dbReference>
<dbReference type="SUPFAM" id="SSF54984">
    <property type="entry name" value="eEF-1beta-like"/>
    <property type="match status" value="1"/>
</dbReference>
<evidence type="ECO:0000313" key="7">
    <source>
        <dbReference type="EMBL" id="KCV67778.1"/>
    </source>
</evidence>
<evidence type="ECO:0000259" key="6">
    <source>
        <dbReference type="SMART" id="SM01182"/>
    </source>
</evidence>
<dbReference type="GO" id="GO:0005829">
    <property type="term" value="C:cytosol"/>
    <property type="evidence" value="ECO:0007669"/>
    <property type="project" value="TreeGrafter"/>
</dbReference>
<dbReference type="OrthoDB" id="331763at2759"/>
<dbReference type="InterPro" id="IPR014038">
    <property type="entry name" value="EF1B_bsu/dsu_GNE"/>
</dbReference>
<evidence type="ECO:0000256" key="3">
    <source>
        <dbReference type="ARBA" id="ARBA00022917"/>
    </source>
</evidence>
<sequence>MANLGVVANLNKHLADKSYIEGFVATQADVQVFKAYADAPEAHNTYALRWYNHIKALNHEALPAAEKDDYLASEEAEEAEEDDFDLFGSDEEEDAEAARLRSERLAAYRAKKAAKPAVVQKSTIVLDVKPYDDTTDMVELEKLVREIQTDGLVWGAAQLIPVAFGVKKLQIMVTVEDDKVGTDFLEDQLLNIEDHVQSVDIVAFNKL</sequence>
<dbReference type="InterPro" id="IPR036282">
    <property type="entry name" value="Glutathione-S-Trfase_C_sf"/>
</dbReference>
<evidence type="ECO:0000256" key="1">
    <source>
        <dbReference type="ARBA" id="ARBA00007411"/>
    </source>
</evidence>
<evidence type="ECO:0008006" key="9">
    <source>
        <dbReference type="Google" id="ProtNLM"/>
    </source>
</evidence>
<dbReference type="Pfam" id="PF00736">
    <property type="entry name" value="EF1_GNE"/>
    <property type="match status" value="1"/>
</dbReference>
<evidence type="ECO:0000256" key="2">
    <source>
        <dbReference type="ARBA" id="ARBA00022768"/>
    </source>
</evidence>
<dbReference type="PANTHER" id="PTHR11595:SF21">
    <property type="entry name" value="ELONGATION FACTOR 1-BETA"/>
    <property type="match status" value="1"/>
</dbReference>
<dbReference type="InterPro" id="IPR001326">
    <property type="entry name" value="Transl_elong_EF1B_B/D_CS"/>
</dbReference>
<dbReference type="EMBL" id="KB932213">
    <property type="protein sequence ID" value="KCV67778.1"/>
    <property type="molecule type" value="Genomic_DNA"/>
</dbReference>
<organism evidence="7">
    <name type="scientific">Fonticula alba</name>
    <name type="common">Slime mold</name>
    <dbReference type="NCBI Taxonomy" id="691883"/>
    <lineage>
        <taxon>Eukaryota</taxon>
        <taxon>Rotosphaerida</taxon>
        <taxon>Fonticulaceae</taxon>
        <taxon>Fonticula</taxon>
    </lineage>
</organism>
<dbReference type="InterPro" id="IPR049720">
    <property type="entry name" value="EF1B_bsu/dsu"/>
</dbReference>
<feature type="domain" description="Elongation factor 1 beta central acidic region eukaryote" evidence="6">
    <location>
        <begin position="86"/>
        <end position="112"/>
    </location>
</feature>
<dbReference type="STRING" id="691883.A0A058Z1G4"/>
<reference evidence="7" key="1">
    <citation type="submission" date="2013-04" db="EMBL/GenBank/DDBJ databases">
        <title>The Genome Sequence of Fonticula alba ATCC 38817.</title>
        <authorList>
            <consortium name="The Broad Institute Genomics Platform"/>
            <person name="Russ C."/>
            <person name="Cuomo C."/>
            <person name="Burger G."/>
            <person name="Gray M.W."/>
            <person name="Holland P.W.H."/>
            <person name="King N."/>
            <person name="Lang F.B.F."/>
            <person name="Roger A.J."/>
            <person name="Ruiz-Trillo I."/>
            <person name="Brown M."/>
            <person name="Walker B."/>
            <person name="Young S."/>
            <person name="Zeng Q."/>
            <person name="Gargeya S."/>
            <person name="Fitzgerald M."/>
            <person name="Haas B."/>
            <person name="Abouelleil A."/>
            <person name="Allen A.W."/>
            <person name="Alvarado L."/>
            <person name="Arachchi H.M."/>
            <person name="Berlin A.M."/>
            <person name="Chapman S.B."/>
            <person name="Gainer-Dewar J."/>
            <person name="Goldberg J."/>
            <person name="Griggs A."/>
            <person name="Gujja S."/>
            <person name="Hansen M."/>
            <person name="Howarth C."/>
            <person name="Imamovic A."/>
            <person name="Ireland A."/>
            <person name="Larimer J."/>
            <person name="McCowan C."/>
            <person name="Murphy C."/>
            <person name="Pearson M."/>
            <person name="Poon T.W."/>
            <person name="Priest M."/>
            <person name="Roberts A."/>
            <person name="Saif S."/>
            <person name="Shea T."/>
            <person name="Sisk P."/>
            <person name="Sykes S."/>
            <person name="Wortman J."/>
            <person name="Nusbaum C."/>
            <person name="Birren B."/>
        </authorList>
    </citation>
    <scope>NUCLEOTIDE SEQUENCE [LARGE SCALE GENOMIC DNA]</scope>
    <source>
        <strain evidence="7">ATCC 38817</strain>
    </source>
</reference>
<feature type="domain" description="Translation elongation factor EF1B beta/delta subunit guanine nucleotide exchange" evidence="5">
    <location>
        <begin position="121"/>
        <end position="207"/>
    </location>
</feature>
<dbReference type="GeneID" id="20530445"/>
<dbReference type="SUPFAM" id="SSF47616">
    <property type="entry name" value="GST C-terminal domain-like"/>
    <property type="match status" value="1"/>
</dbReference>
<accession>A0A058Z1G4</accession>
<dbReference type="CDD" id="cd00292">
    <property type="entry name" value="EF1B"/>
    <property type="match status" value="1"/>
</dbReference>
<comment type="similarity">
    <text evidence="1 4">Belongs to the EF-1-beta/EF-1-delta family.</text>
</comment>
<keyword evidence="3 4" id="KW-0648">Protein biosynthesis</keyword>
<dbReference type="Proteomes" id="UP000030693">
    <property type="component" value="Unassembled WGS sequence"/>
</dbReference>
<dbReference type="PROSITE" id="PS00824">
    <property type="entry name" value="EF1BD_1"/>
    <property type="match status" value="1"/>
</dbReference>
<name>A0A058Z1G4_FONAL</name>
<gene>
    <name evidence="7" type="ORF">H696_05720</name>
</gene>
<proteinExistence type="inferred from homology"/>
<dbReference type="OMA" id="YRWYKHI"/>
<dbReference type="RefSeq" id="XP_009497809.1">
    <property type="nucleotide sequence ID" value="XM_009499534.1"/>
</dbReference>
<dbReference type="SMART" id="SM00888">
    <property type="entry name" value="EF1_GNE"/>
    <property type="match status" value="1"/>
</dbReference>
<keyword evidence="2 4" id="KW-0251">Elongation factor</keyword>